<protein>
    <submittedName>
        <fullName evidence="1">Uncharacterized protein</fullName>
    </submittedName>
</protein>
<evidence type="ECO:0000313" key="1">
    <source>
        <dbReference type="EMBL" id="EQD78627.1"/>
    </source>
</evidence>
<comment type="caution">
    <text evidence="1">The sequence shown here is derived from an EMBL/GenBank/DDBJ whole genome shotgun (WGS) entry which is preliminary data.</text>
</comment>
<organism evidence="1">
    <name type="scientific">mine drainage metagenome</name>
    <dbReference type="NCBI Taxonomy" id="410659"/>
    <lineage>
        <taxon>unclassified sequences</taxon>
        <taxon>metagenomes</taxon>
        <taxon>ecological metagenomes</taxon>
    </lineage>
</organism>
<name>T1C8Y8_9ZZZZ</name>
<proteinExistence type="predicted"/>
<sequence>MELTVEYGTPILSEVRGMPAATYRSFHVLVQRSDSPLFLPIRALQVLAILEHHEITFLHQDNKQQALLRWAHFRPQDRLDLQSPVYFEGHYYLPEGVELKIRIPAEFERALAQLEEKSTIRSLTPYVSPFTLKK</sequence>
<gene>
    <name evidence="1" type="ORF">B1A_02172</name>
</gene>
<reference evidence="1" key="1">
    <citation type="submission" date="2013-08" db="EMBL/GenBank/DDBJ databases">
        <authorList>
            <person name="Mendez C."/>
            <person name="Richter M."/>
            <person name="Ferrer M."/>
            <person name="Sanchez J."/>
        </authorList>
    </citation>
    <scope>NUCLEOTIDE SEQUENCE</scope>
</reference>
<dbReference type="AlphaFoldDB" id="T1C8Y8"/>
<reference evidence="1" key="2">
    <citation type="journal article" date="2014" name="ISME J.">
        <title>Microbial stratification in low pH oxic and suboxic macroscopic growths along an acid mine drainage.</title>
        <authorList>
            <person name="Mendez-Garcia C."/>
            <person name="Mesa V."/>
            <person name="Sprenger R.R."/>
            <person name="Richter M."/>
            <person name="Diez M.S."/>
            <person name="Solano J."/>
            <person name="Bargiela R."/>
            <person name="Golyshina O.V."/>
            <person name="Manteca A."/>
            <person name="Ramos J.L."/>
            <person name="Gallego J.R."/>
            <person name="Llorente I."/>
            <person name="Martins Dos Santos V.A."/>
            <person name="Jensen O.N."/>
            <person name="Pelaez A.I."/>
            <person name="Sanchez J."/>
            <person name="Ferrer M."/>
        </authorList>
    </citation>
    <scope>NUCLEOTIDE SEQUENCE</scope>
</reference>
<dbReference type="EMBL" id="AUZX01001620">
    <property type="protein sequence ID" value="EQD78627.1"/>
    <property type="molecule type" value="Genomic_DNA"/>
</dbReference>
<accession>T1C8Y8</accession>